<keyword evidence="10" id="KW-0175">Coiled coil</keyword>
<dbReference type="InterPro" id="IPR045886">
    <property type="entry name" value="ThiF/MoeB/HesA"/>
</dbReference>
<evidence type="ECO:0000256" key="5">
    <source>
        <dbReference type="ARBA" id="ARBA00022786"/>
    </source>
</evidence>
<evidence type="ECO:0000256" key="3">
    <source>
        <dbReference type="ARBA" id="ARBA00022723"/>
    </source>
</evidence>
<dbReference type="Proteomes" id="UP001448207">
    <property type="component" value="Unassembled WGS sequence"/>
</dbReference>
<organism evidence="14 15">
    <name type="scientific">Phycomyces blakesleeanus</name>
    <dbReference type="NCBI Taxonomy" id="4837"/>
    <lineage>
        <taxon>Eukaryota</taxon>
        <taxon>Fungi</taxon>
        <taxon>Fungi incertae sedis</taxon>
        <taxon>Mucoromycota</taxon>
        <taxon>Mucoromycotina</taxon>
        <taxon>Mucoromycetes</taxon>
        <taxon>Mucorales</taxon>
        <taxon>Phycomycetaceae</taxon>
        <taxon>Phycomyces</taxon>
    </lineage>
</organism>
<dbReference type="PROSITE" id="PS00865">
    <property type="entry name" value="UBIQUITIN_ACTIVAT_2"/>
    <property type="match status" value="1"/>
</dbReference>
<keyword evidence="5 8" id="KW-0833">Ubl conjugation pathway</keyword>
<feature type="compositionally biased region" description="Polar residues" evidence="11">
    <location>
        <begin position="613"/>
        <end position="632"/>
    </location>
</feature>
<keyword evidence="7 8" id="KW-0067">ATP-binding</keyword>
<dbReference type="PANTHER" id="PTHR10953">
    <property type="entry name" value="UBIQUITIN-ACTIVATING ENZYME E1"/>
    <property type="match status" value="1"/>
</dbReference>
<evidence type="ECO:0000256" key="1">
    <source>
        <dbReference type="ARBA" id="ARBA00004718"/>
    </source>
</evidence>
<dbReference type="PIRSF" id="PIRSF039133">
    <property type="entry name" value="SUMO_E1B"/>
    <property type="match status" value="1"/>
</dbReference>
<dbReference type="PANTHER" id="PTHR10953:SF5">
    <property type="entry name" value="SUMO-ACTIVATING ENZYME SUBUNIT 2"/>
    <property type="match status" value="1"/>
</dbReference>
<dbReference type="Gene3D" id="1.10.10.520">
    <property type="entry name" value="Ubiquitin activating enzymes (Uba3). Chain: B, domain 2"/>
    <property type="match status" value="1"/>
</dbReference>
<comment type="similarity">
    <text evidence="2 8">Belongs to the ubiquitin-activating E1 family.</text>
</comment>
<evidence type="ECO:0000256" key="4">
    <source>
        <dbReference type="ARBA" id="ARBA00022741"/>
    </source>
</evidence>
<keyword evidence="15" id="KW-1185">Reference proteome</keyword>
<evidence type="ECO:0000259" key="13">
    <source>
        <dbReference type="Pfam" id="PF10585"/>
    </source>
</evidence>
<comment type="subunit">
    <text evidence="8">Heterodimer.</text>
</comment>
<gene>
    <name evidence="14" type="ORF">J3Q64DRAFT_1178267</name>
</gene>
<comment type="pathway">
    <text evidence="1 8">Protein modification; protein sumoylation.</text>
</comment>
<feature type="active site" description="Glycyl thioester intermediate" evidence="9">
    <location>
        <position position="177"/>
    </location>
</feature>
<keyword evidence="6 8" id="KW-0862">Zinc</keyword>
<dbReference type="PROSITE" id="PS51257">
    <property type="entry name" value="PROKAR_LIPOPROTEIN"/>
    <property type="match status" value="1"/>
</dbReference>
<dbReference type="Gene3D" id="3.50.50.80">
    <property type="entry name" value="Ubiquitin-activating enzyme E1, inactive adenylation domain, subdomain 1"/>
    <property type="match status" value="1"/>
</dbReference>
<evidence type="ECO:0000256" key="6">
    <source>
        <dbReference type="ARBA" id="ARBA00022833"/>
    </source>
</evidence>
<evidence type="ECO:0000313" key="15">
    <source>
        <dbReference type="Proteomes" id="UP001448207"/>
    </source>
</evidence>
<evidence type="ECO:0000256" key="11">
    <source>
        <dbReference type="SAM" id="MobiDB-lite"/>
    </source>
</evidence>
<feature type="region of interest" description="Disordered" evidence="11">
    <location>
        <begin position="551"/>
        <end position="583"/>
    </location>
</feature>
<evidence type="ECO:0000256" key="10">
    <source>
        <dbReference type="SAM" id="Coils"/>
    </source>
</evidence>
<accession>A0ABR3AUT4</accession>
<dbReference type="EMBL" id="JBCLYO010000016">
    <property type="protein sequence ID" value="KAL0081916.1"/>
    <property type="molecule type" value="Genomic_DNA"/>
</dbReference>
<evidence type="ECO:0000256" key="7">
    <source>
        <dbReference type="ARBA" id="ARBA00022840"/>
    </source>
</evidence>
<evidence type="ECO:0000259" key="12">
    <source>
        <dbReference type="Pfam" id="PF00899"/>
    </source>
</evidence>
<dbReference type="InterPro" id="IPR035985">
    <property type="entry name" value="Ubiquitin-activating_enz"/>
</dbReference>
<dbReference type="InterPro" id="IPR000594">
    <property type="entry name" value="ThiF_NAD_FAD-bd"/>
</dbReference>
<keyword evidence="3 8" id="KW-0479">Metal-binding</keyword>
<proteinExistence type="inferred from homology"/>
<evidence type="ECO:0000256" key="9">
    <source>
        <dbReference type="PROSITE-ProRule" id="PRU10132"/>
    </source>
</evidence>
<protein>
    <recommendedName>
        <fullName evidence="8">Ubiquitin-activating enzyme E1-like</fullName>
    </recommendedName>
</protein>
<evidence type="ECO:0000313" key="14">
    <source>
        <dbReference type="EMBL" id="KAL0081916.1"/>
    </source>
</evidence>
<sequence length="632" mass="70169">MPRDSHLKKILGSSTYNTVASSNVLLIGAGGIGCEVLKNLVLMGFKNISVVDLDTIEISNLNRQFLFQKEHVGQPKAHVAREAVLKFQPKANITSHHANIKDSQFGIEWFKQFSFVLNALDNLDARYYVNKMCLAAEIPLVESGTSGYKGQSYIIKKGVTECFSCSPKPTPTTYPVCTIRSTPNAPIHCIVWAKNFLFCQLFGDAELSDAIKEDASDDNEELSELKREANDLKEIKNAMGTEEYTRLVFTKVFTTDIQRLLDANISRGGRKPPCPLDYETLDKQAKDPKQTVENEDGQETLADRKVWSLPECFHVFKESANNLALQLIAQQANDPNAMLSFDKDDDVAMDFVTSASNLRAYVFDIEQKCLFDVKSMAGNIIPAIATTNAIIGGEVVMNAYRILNNKIEKSKRNYVDTQVANGSAFMNEEISKPNPECDVCKSKNVPIQVSKESATLGDIIDSIILKPVEDGGVGFDEEFLIMDGNKLIYDPDYDDNKNLLLKELGIQDSSILRVSPDEGQPLDLIVQFIDPLSDDKDIVARITPKDIPTKEKLVSRHKRSLEDVEMEEKERPMKKRATSEDMDVSDNLAREFWASLAADKAQAASSISESQQTNTSISGGPSGSYEMSNHLG</sequence>
<dbReference type="SUPFAM" id="SSF69572">
    <property type="entry name" value="Activating enzymes of the ubiquitin-like proteins"/>
    <property type="match status" value="1"/>
</dbReference>
<feature type="domain" description="THIF-type NAD/FAD binding fold" evidence="12">
    <location>
        <begin position="10"/>
        <end position="439"/>
    </location>
</feature>
<comment type="caution">
    <text evidence="14">The sequence shown here is derived from an EMBL/GenBank/DDBJ whole genome shotgun (WGS) entry which is preliminary data.</text>
</comment>
<dbReference type="Pfam" id="PF00899">
    <property type="entry name" value="ThiF"/>
    <property type="match status" value="1"/>
</dbReference>
<dbReference type="InterPro" id="IPR042449">
    <property type="entry name" value="Ub-E1_IAD_1"/>
</dbReference>
<feature type="compositionally biased region" description="Low complexity" evidence="11">
    <location>
        <begin position="603"/>
        <end position="612"/>
    </location>
</feature>
<dbReference type="InterPro" id="IPR023318">
    <property type="entry name" value="Ub_act_enz_dom_a_sf"/>
</dbReference>
<reference evidence="14 15" key="1">
    <citation type="submission" date="2024-04" db="EMBL/GenBank/DDBJ databases">
        <title>Symmetric and asymmetric DNA N6-adenine methylation regulates different biological responses in Mucorales.</title>
        <authorList>
            <consortium name="Lawrence Berkeley National Laboratory"/>
            <person name="Lax C."/>
            <person name="Mondo S.J."/>
            <person name="Osorio-Concepcion M."/>
            <person name="Muszewska A."/>
            <person name="Corrochano-Luque M."/>
            <person name="Gutierrez G."/>
            <person name="Riley R."/>
            <person name="Lipzen A."/>
            <person name="Guo J."/>
            <person name="Hundley H."/>
            <person name="Amirebrahimi M."/>
            <person name="Ng V."/>
            <person name="Lorenzo-Gutierrez D."/>
            <person name="Binder U."/>
            <person name="Yang J."/>
            <person name="Song Y."/>
            <person name="Canovas D."/>
            <person name="Navarro E."/>
            <person name="Freitag M."/>
            <person name="Gabaldon T."/>
            <person name="Grigoriev I.V."/>
            <person name="Corrochano L.M."/>
            <person name="Nicolas F.E."/>
            <person name="Garre V."/>
        </authorList>
    </citation>
    <scope>NUCLEOTIDE SEQUENCE [LARGE SCALE GENOMIC DNA]</scope>
    <source>
        <strain evidence="14 15">L51</strain>
    </source>
</reference>
<dbReference type="Gene3D" id="3.10.290.20">
    <property type="entry name" value="Ubiquitin-like 2 activating enzyme e1b. Chain: B, domain 3"/>
    <property type="match status" value="1"/>
</dbReference>
<dbReference type="InterPro" id="IPR033127">
    <property type="entry name" value="UBQ-activ_enz_E1_Cys_AS"/>
</dbReference>
<evidence type="ECO:0000256" key="8">
    <source>
        <dbReference type="PIRNR" id="PIRNR039133"/>
    </source>
</evidence>
<keyword evidence="4 8" id="KW-0547">Nucleotide-binding</keyword>
<dbReference type="InterPro" id="IPR030661">
    <property type="entry name" value="Uba2"/>
</dbReference>
<dbReference type="Pfam" id="PF10585">
    <property type="entry name" value="UBA_E1_SCCH"/>
    <property type="match status" value="1"/>
</dbReference>
<dbReference type="InterPro" id="IPR019572">
    <property type="entry name" value="UBA_E1_SCCH"/>
</dbReference>
<feature type="coiled-coil region" evidence="10">
    <location>
        <begin position="208"/>
        <end position="242"/>
    </location>
</feature>
<evidence type="ECO:0000256" key="2">
    <source>
        <dbReference type="ARBA" id="ARBA00005673"/>
    </source>
</evidence>
<feature type="domain" description="Ubiquitin-activating enzyme SCCH" evidence="13">
    <location>
        <begin position="289"/>
        <end position="369"/>
    </location>
</feature>
<name>A0ABR3AUT4_PHYBL</name>
<feature type="region of interest" description="Disordered" evidence="11">
    <location>
        <begin position="603"/>
        <end position="632"/>
    </location>
</feature>